<proteinExistence type="inferred from homology"/>
<evidence type="ECO:0000256" key="3">
    <source>
        <dbReference type="ARBA" id="ARBA00008919"/>
    </source>
</evidence>
<evidence type="ECO:0000313" key="16">
    <source>
        <dbReference type="EMBL" id="KAJ8313361.1"/>
    </source>
</evidence>
<feature type="region of interest" description="Disordered" evidence="13">
    <location>
        <begin position="307"/>
        <end position="327"/>
    </location>
</feature>
<keyword evidence="17" id="KW-1185">Reference proteome</keyword>
<keyword evidence="4 12" id="KW-0328">Glycosyltransferase</keyword>
<evidence type="ECO:0000256" key="10">
    <source>
        <dbReference type="ARBA" id="ARBA00023136"/>
    </source>
</evidence>
<dbReference type="InterPro" id="IPR055270">
    <property type="entry name" value="Glyco_tran_10_C"/>
</dbReference>
<evidence type="ECO:0000256" key="1">
    <source>
        <dbReference type="ARBA" id="ARBA00004323"/>
    </source>
</evidence>
<dbReference type="InterPro" id="IPR001503">
    <property type="entry name" value="Glyco_trans_10"/>
</dbReference>
<evidence type="ECO:0000313" key="17">
    <source>
        <dbReference type="Proteomes" id="UP001217089"/>
    </source>
</evidence>
<evidence type="ECO:0000256" key="8">
    <source>
        <dbReference type="ARBA" id="ARBA00022989"/>
    </source>
</evidence>
<evidence type="ECO:0000256" key="2">
    <source>
        <dbReference type="ARBA" id="ARBA00004922"/>
    </source>
</evidence>
<reference evidence="16 17" key="1">
    <citation type="submission" date="2022-12" db="EMBL/GenBank/DDBJ databases">
        <title>Chromosome-level genome of Tegillarca granosa.</title>
        <authorList>
            <person name="Kim J."/>
        </authorList>
    </citation>
    <scope>NUCLEOTIDE SEQUENCE [LARGE SCALE GENOMIC DNA]</scope>
    <source>
        <strain evidence="16">Teg-2019</strain>
        <tissue evidence="16">Adductor muscle</tissue>
    </source>
</reference>
<dbReference type="Proteomes" id="UP001217089">
    <property type="component" value="Unassembled WGS sequence"/>
</dbReference>
<keyword evidence="9 12" id="KW-0333">Golgi apparatus</keyword>
<evidence type="ECO:0000259" key="15">
    <source>
        <dbReference type="Pfam" id="PF17039"/>
    </source>
</evidence>
<keyword evidence="11" id="KW-0325">Glycoprotein</keyword>
<keyword evidence="5 12" id="KW-0808">Transferase</keyword>
<dbReference type="InterPro" id="IPR038577">
    <property type="entry name" value="GT10-like_C_sf"/>
</dbReference>
<accession>A0ABQ9FAV4</accession>
<dbReference type="PANTHER" id="PTHR48438:SF1">
    <property type="entry name" value="ALPHA-(1,3)-FUCOSYLTRANSFERASE C-RELATED"/>
    <property type="match status" value="1"/>
</dbReference>
<name>A0ABQ9FAV4_TEGGR</name>
<evidence type="ECO:0000256" key="12">
    <source>
        <dbReference type="RuleBase" id="RU003832"/>
    </source>
</evidence>
<gene>
    <name evidence="16" type="ORF">KUTeg_009147</name>
</gene>
<dbReference type="InterPro" id="IPR031481">
    <property type="entry name" value="Glyco_tran_10_N"/>
</dbReference>
<feature type="compositionally biased region" description="Polar residues" evidence="13">
    <location>
        <begin position="307"/>
        <end position="319"/>
    </location>
</feature>
<comment type="pathway">
    <text evidence="2">Protein modification; protein glycosylation.</text>
</comment>
<dbReference type="Pfam" id="PF00852">
    <property type="entry name" value="Glyco_transf_10"/>
    <property type="match status" value="1"/>
</dbReference>
<keyword evidence="6 12" id="KW-0812">Transmembrane</keyword>
<comment type="similarity">
    <text evidence="3 12">Belongs to the glycosyltransferase 10 family.</text>
</comment>
<evidence type="ECO:0000256" key="11">
    <source>
        <dbReference type="ARBA" id="ARBA00023180"/>
    </source>
</evidence>
<dbReference type="SUPFAM" id="SSF53756">
    <property type="entry name" value="UDP-Glycosyltransferase/glycogen phosphorylase"/>
    <property type="match status" value="1"/>
</dbReference>
<dbReference type="EC" id="2.4.1.-" evidence="12"/>
<dbReference type="EMBL" id="JARBDR010000376">
    <property type="protein sequence ID" value="KAJ8313361.1"/>
    <property type="molecule type" value="Genomic_DNA"/>
</dbReference>
<evidence type="ECO:0000256" key="7">
    <source>
        <dbReference type="ARBA" id="ARBA00022968"/>
    </source>
</evidence>
<feature type="domain" description="Fucosyltransferase C-terminal" evidence="14">
    <location>
        <begin position="475"/>
        <end position="651"/>
    </location>
</feature>
<evidence type="ECO:0000256" key="4">
    <source>
        <dbReference type="ARBA" id="ARBA00022676"/>
    </source>
</evidence>
<dbReference type="Gene3D" id="3.40.50.11660">
    <property type="entry name" value="Glycosyl transferase family 10, C-terminal domain"/>
    <property type="match status" value="1"/>
</dbReference>
<evidence type="ECO:0000256" key="9">
    <source>
        <dbReference type="ARBA" id="ARBA00023034"/>
    </source>
</evidence>
<evidence type="ECO:0000256" key="5">
    <source>
        <dbReference type="ARBA" id="ARBA00022679"/>
    </source>
</evidence>
<sequence length="671" mass="78597">MKQSKGEAEMAQADWLINCHSDLQQHEAALSIVTSGDIDSIYVHMFALSLHWPRGDDGKFLNKVYILLQKQVPDLYDITAVIEQLEDQYGYMICVSLEICLCMGGNDFIPKFSHITHEKWVSLLMLEVPILLQNLIDFDMDKVRPGVPKSGSINTEVFVEVVKRLYCPDSLDVNKLSFEHVRQFSIQPIAANAKIKHRTYWMPPKSALEQLQGYGGLALTSSRLELLEGRVDKVEKTYCKLSDYLPVLSYCYHGSTMKNRKLKQAILCAVLTSIFYLLYINRPYEQENKNKRKDKSHFMVGQSSNIKTKIPESSPNNLDDTSKNRRASVCPTNENPGYYSMLPINPAENRSKVILMWDRPVDWMYQNTKQCEYKNCYLIDDKCDITRSDAVMFFAPKFNLKHVPKKIPGQIYVYFNFEPPCYTRGRVKNNKWQNFFNWTFHYRRDSDIMQPYVLFKKRHQNSTKNQEDVLEDLVKKKNKTIAWFVSHCKTESRREKYVDNLQKLLKVDIYGKCGPLKCKSMSSRWECLDLLDEYHFYLGFENSICRDYVTEKQLFTAYLKNNIISVTRGSSLSYLYKPPGTYIDTADFKTITDLSKHLKDVASNPIKYKSYFKIRNHFTVVEQWHYSVCELCKRLNNVDQYKRLYNDVHKWENEIDGQPICDENPIDYTHI</sequence>
<evidence type="ECO:0000256" key="6">
    <source>
        <dbReference type="ARBA" id="ARBA00022692"/>
    </source>
</evidence>
<keyword evidence="8" id="KW-1133">Transmembrane helix</keyword>
<comment type="subcellular location">
    <subcellularLocation>
        <location evidence="1">Golgi apparatus membrane</location>
        <topology evidence="1">Single-pass type II membrane protein</topology>
    </subcellularLocation>
    <subcellularLocation>
        <location evidence="12">Golgi apparatus</location>
        <location evidence="12">Golgi stack membrane</location>
        <topology evidence="12">Single-pass type II membrane protein</topology>
    </subcellularLocation>
</comment>
<feature type="domain" description="Fucosyltransferase N-terminal" evidence="15">
    <location>
        <begin position="350"/>
        <end position="452"/>
    </location>
</feature>
<keyword evidence="7" id="KW-0735">Signal-anchor</keyword>
<evidence type="ECO:0000259" key="14">
    <source>
        <dbReference type="Pfam" id="PF00852"/>
    </source>
</evidence>
<protein>
    <recommendedName>
        <fullName evidence="12">Fucosyltransferase</fullName>
        <ecNumber evidence="12">2.4.1.-</ecNumber>
    </recommendedName>
</protein>
<keyword evidence="10" id="KW-0472">Membrane</keyword>
<comment type="caution">
    <text evidence="16">The sequence shown here is derived from an EMBL/GenBank/DDBJ whole genome shotgun (WGS) entry which is preliminary data.</text>
</comment>
<evidence type="ECO:0000256" key="13">
    <source>
        <dbReference type="SAM" id="MobiDB-lite"/>
    </source>
</evidence>
<dbReference type="PANTHER" id="PTHR48438">
    <property type="entry name" value="ALPHA-(1,3)-FUCOSYLTRANSFERASE C-RELATED"/>
    <property type="match status" value="1"/>
</dbReference>
<organism evidence="16 17">
    <name type="scientific">Tegillarca granosa</name>
    <name type="common">Malaysian cockle</name>
    <name type="synonym">Anadara granosa</name>
    <dbReference type="NCBI Taxonomy" id="220873"/>
    <lineage>
        <taxon>Eukaryota</taxon>
        <taxon>Metazoa</taxon>
        <taxon>Spiralia</taxon>
        <taxon>Lophotrochozoa</taxon>
        <taxon>Mollusca</taxon>
        <taxon>Bivalvia</taxon>
        <taxon>Autobranchia</taxon>
        <taxon>Pteriomorphia</taxon>
        <taxon>Arcoida</taxon>
        <taxon>Arcoidea</taxon>
        <taxon>Arcidae</taxon>
        <taxon>Tegillarca</taxon>
    </lineage>
</organism>
<dbReference type="Pfam" id="PF17039">
    <property type="entry name" value="Glyco_tran_10_N"/>
    <property type="match status" value="1"/>
</dbReference>